<accession>N6U445</accession>
<dbReference type="SUPFAM" id="SSF57424">
    <property type="entry name" value="LDL receptor-like module"/>
    <property type="match status" value="1"/>
</dbReference>
<evidence type="ECO:0000313" key="1">
    <source>
        <dbReference type="EMBL" id="ENN73362.1"/>
    </source>
</evidence>
<dbReference type="InterPro" id="IPR036055">
    <property type="entry name" value="LDL_receptor-like_sf"/>
</dbReference>
<feature type="non-terminal residue" evidence="1">
    <location>
        <position position="1"/>
    </location>
</feature>
<name>N6U445_DENPD</name>
<dbReference type="HOGENOM" id="CLU_2906361_0_0_1"/>
<sequence length="62" mass="6905">MFVCDSDLDCLDGSDEVKCDASKMHNNTDGQQKMNCMAPRKLCDNDTKCISPAQMCDNRQGK</sequence>
<dbReference type="Gene3D" id="4.10.1220.10">
    <property type="entry name" value="EGF-type module"/>
    <property type="match status" value="1"/>
</dbReference>
<reference evidence="1" key="1">
    <citation type="journal article" date="2013" name="Genome Biol.">
        <title>Draft genome of the mountain pine beetle, Dendroctonus ponderosae Hopkins, a major forest pest.</title>
        <authorList>
            <person name="Keeling C.I."/>
            <person name="Yuen M.M."/>
            <person name="Liao N.Y."/>
            <person name="Docking T.R."/>
            <person name="Chan S.K."/>
            <person name="Taylor G.A."/>
            <person name="Palmquist D.L."/>
            <person name="Jackman S.D."/>
            <person name="Nguyen A."/>
            <person name="Li M."/>
            <person name="Henderson H."/>
            <person name="Janes J.K."/>
            <person name="Zhao Y."/>
            <person name="Pandoh P."/>
            <person name="Moore R."/>
            <person name="Sperling F.A."/>
            <person name="Huber D.P."/>
            <person name="Birol I."/>
            <person name="Jones S.J."/>
            <person name="Bohlmann J."/>
        </authorList>
    </citation>
    <scope>NUCLEOTIDE SEQUENCE</scope>
</reference>
<gene>
    <name evidence="1" type="ORF">YQE_10041</name>
</gene>
<dbReference type="AlphaFoldDB" id="N6U445"/>
<proteinExistence type="predicted"/>
<protein>
    <submittedName>
        <fullName evidence="1">Uncharacterized protein</fullName>
    </submittedName>
</protein>
<dbReference type="EMBL" id="KB741168">
    <property type="protein sequence ID" value="ENN73362.1"/>
    <property type="molecule type" value="Genomic_DNA"/>
</dbReference>
<organism evidence="1">
    <name type="scientific">Dendroctonus ponderosae</name>
    <name type="common">Mountain pine beetle</name>
    <dbReference type="NCBI Taxonomy" id="77166"/>
    <lineage>
        <taxon>Eukaryota</taxon>
        <taxon>Metazoa</taxon>
        <taxon>Ecdysozoa</taxon>
        <taxon>Arthropoda</taxon>
        <taxon>Hexapoda</taxon>
        <taxon>Insecta</taxon>
        <taxon>Pterygota</taxon>
        <taxon>Neoptera</taxon>
        <taxon>Endopterygota</taxon>
        <taxon>Coleoptera</taxon>
        <taxon>Polyphaga</taxon>
        <taxon>Cucujiformia</taxon>
        <taxon>Curculionidae</taxon>
        <taxon>Scolytinae</taxon>
        <taxon>Dendroctonus</taxon>
    </lineage>
</organism>